<reference evidence="3" key="1">
    <citation type="submission" date="2021-03" db="EMBL/GenBank/DDBJ databases">
        <title>Leucobacter chromiisoli sp. nov., isolated from chromium-containing soil of chemical plant.</title>
        <authorList>
            <person name="Xu Z."/>
        </authorList>
    </citation>
    <scope>NUCLEOTIDE SEQUENCE</scope>
    <source>
        <strain evidence="3">K 70/01</strain>
    </source>
</reference>
<proteinExistence type="predicted"/>
<dbReference type="PANTHER" id="PTHR30163">
    <property type="entry name" value="MEMBRANE-BOUND LYTIC MUREIN TRANSGLYCOSYLASE B"/>
    <property type="match status" value="1"/>
</dbReference>
<accession>A0A939QN87</accession>
<sequence>MTVLVPLGCAATVCVVWSIGTLASHAQSRDFTRERAVSASSEVTPTTEATADADPRVVGSLPDPGWVANVAERTGIPDRALLAYAGADLRVRADSGCEVGWNTLAAIGFVETEHGTLGGGAIREDGRATPRIVGIPLDGATTDAIPDTDGGVIDGDDQWDRAVGPMQFIPQTWTEWGRDGSGDGSADIDHIDDAALTAARYLCAARGTLADGDAWVAAVRSYNDSAEYQQRVADAAAEYVRAAQ</sequence>
<dbReference type="Proteomes" id="UP000668403">
    <property type="component" value="Unassembled WGS sequence"/>
</dbReference>
<dbReference type="EMBL" id="JAGFBF010000006">
    <property type="protein sequence ID" value="MBO2991026.1"/>
    <property type="molecule type" value="Genomic_DNA"/>
</dbReference>
<dbReference type="InterPro" id="IPR043426">
    <property type="entry name" value="MltB-like"/>
</dbReference>
<evidence type="ECO:0000256" key="1">
    <source>
        <dbReference type="SAM" id="MobiDB-lite"/>
    </source>
</evidence>
<dbReference type="GO" id="GO:0009253">
    <property type="term" value="P:peptidoglycan catabolic process"/>
    <property type="evidence" value="ECO:0007669"/>
    <property type="project" value="TreeGrafter"/>
</dbReference>
<dbReference type="AlphaFoldDB" id="A0A939QN87"/>
<keyword evidence="4" id="KW-1185">Reference proteome</keyword>
<dbReference type="Pfam" id="PF13406">
    <property type="entry name" value="SLT_2"/>
    <property type="match status" value="1"/>
</dbReference>
<gene>
    <name evidence="3" type="ORF">J4H85_13575</name>
</gene>
<name>A0A939QN87_9MICO</name>
<evidence type="ECO:0000313" key="3">
    <source>
        <dbReference type="EMBL" id="MBO2991026.1"/>
    </source>
</evidence>
<dbReference type="Gene3D" id="1.10.530.10">
    <property type="match status" value="1"/>
</dbReference>
<dbReference type="InterPro" id="IPR023346">
    <property type="entry name" value="Lysozyme-like_dom_sf"/>
</dbReference>
<evidence type="ECO:0000313" key="4">
    <source>
        <dbReference type="Proteomes" id="UP000668403"/>
    </source>
</evidence>
<feature type="domain" description="Transglycosylase SLT" evidence="2">
    <location>
        <begin position="161"/>
        <end position="229"/>
    </location>
</feature>
<feature type="region of interest" description="Disordered" evidence="1">
    <location>
        <begin position="36"/>
        <end position="55"/>
    </location>
</feature>
<organism evidence="3 4">
    <name type="scientific">Leucobacter tardus</name>
    <dbReference type="NCBI Taxonomy" id="501483"/>
    <lineage>
        <taxon>Bacteria</taxon>
        <taxon>Bacillati</taxon>
        <taxon>Actinomycetota</taxon>
        <taxon>Actinomycetes</taxon>
        <taxon>Micrococcales</taxon>
        <taxon>Microbacteriaceae</taxon>
        <taxon>Leucobacter</taxon>
    </lineage>
</organism>
<dbReference type="GO" id="GO:0008933">
    <property type="term" value="F:peptidoglycan lytic transglycosylase activity"/>
    <property type="evidence" value="ECO:0007669"/>
    <property type="project" value="TreeGrafter"/>
</dbReference>
<dbReference type="PANTHER" id="PTHR30163:SF8">
    <property type="entry name" value="LYTIC MUREIN TRANSGLYCOSYLASE"/>
    <property type="match status" value="1"/>
</dbReference>
<comment type="caution">
    <text evidence="3">The sequence shown here is derived from an EMBL/GenBank/DDBJ whole genome shotgun (WGS) entry which is preliminary data.</text>
</comment>
<protein>
    <submittedName>
        <fullName evidence="3">Lytic murein transglycosylase</fullName>
    </submittedName>
</protein>
<dbReference type="SUPFAM" id="SSF53955">
    <property type="entry name" value="Lysozyme-like"/>
    <property type="match status" value="1"/>
</dbReference>
<evidence type="ECO:0000259" key="2">
    <source>
        <dbReference type="Pfam" id="PF13406"/>
    </source>
</evidence>
<dbReference type="InterPro" id="IPR031304">
    <property type="entry name" value="SLT_2"/>
</dbReference>